<sequence>MICSLSSKHNIIQCIKGNYYVEKR</sequence>
<proteinExistence type="predicted"/>
<protein>
    <submittedName>
        <fullName evidence="1">Uncharacterized protein</fullName>
    </submittedName>
</protein>
<dbReference type="AlphaFoldDB" id="A0A0A9EJJ3"/>
<dbReference type="EMBL" id="GBRH01198747">
    <property type="protein sequence ID" value="JAD99148.1"/>
    <property type="molecule type" value="Transcribed_RNA"/>
</dbReference>
<organism evidence="1">
    <name type="scientific">Arundo donax</name>
    <name type="common">Giant reed</name>
    <name type="synonym">Donax arundinaceus</name>
    <dbReference type="NCBI Taxonomy" id="35708"/>
    <lineage>
        <taxon>Eukaryota</taxon>
        <taxon>Viridiplantae</taxon>
        <taxon>Streptophyta</taxon>
        <taxon>Embryophyta</taxon>
        <taxon>Tracheophyta</taxon>
        <taxon>Spermatophyta</taxon>
        <taxon>Magnoliopsida</taxon>
        <taxon>Liliopsida</taxon>
        <taxon>Poales</taxon>
        <taxon>Poaceae</taxon>
        <taxon>PACMAD clade</taxon>
        <taxon>Arundinoideae</taxon>
        <taxon>Arundineae</taxon>
        <taxon>Arundo</taxon>
    </lineage>
</organism>
<name>A0A0A9EJJ3_ARUDO</name>
<evidence type="ECO:0000313" key="1">
    <source>
        <dbReference type="EMBL" id="JAD99148.1"/>
    </source>
</evidence>
<reference evidence="1" key="1">
    <citation type="submission" date="2014-09" db="EMBL/GenBank/DDBJ databases">
        <authorList>
            <person name="Magalhaes I.L.F."/>
            <person name="Oliveira U."/>
            <person name="Santos F.R."/>
            <person name="Vidigal T.H.D.A."/>
            <person name="Brescovit A.D."/>
            <person name="Santos A.J."/>
        </authorList>
    </citation>
    <scope>NUCLEOTIDE SEQUENCE</scope>
    <source>
        <tissue evidence="1">Shoot tissue taken approximately 20 cm above the soil surface</tissue>
    </source>
</reference>
<accession>A0A0A9EJJ3</accession>
<reference evidence="1" key="2">
    <citation type="journal article" date="2015" name="Data Brief">
        <title>Shoot transcriptome of the giant reed, Arundo donax.</title>
        <authorList>
            <person name="Barrero R.A."/>
            <person name="Guerrero F.D."/>
            <person name="Moolhuijzen P."/>
            <person name="Goolsby J.A."/>
            <person name="Tidwell J."/>
            <person name="Bellgard S.E."/>
            <person name="Bellgard M.I."/>
        </authorList>
    </citation>
    <scope>NUCLEOTIDE SEQUENCE</scope>
    <source>
        <tissue evidence="1">Shoot tissue taken approximately 20 cm above the soil surface</tissue>
    </source>
</reference>